<keyword evidence="2" id="KW-1185">Reference proteome</keyword>
<name>A0ABM1EHP4_PRICU</name>
<dbReference type="RefSeq" id="XP_014671715.1">
    <property type="nucleotide sequence ID" value="XM_014816229.1"/>
</dbReference>
<feature type="compositionally biased region" description="Basic and acidic residues" evidence="1">
    <location>
        <begin position="132"/>
        <end position="147"/>
    </location>
</feature>
<feature type="region of interest" description="Disordered" evidence="1">
    <location>
        <begin position="30"/>
        <end position="200"/>
    </location>
</feature>
<reference evidence="3" key="1">
    <citation type="submission" date="2025-08" db="UniProtKB">
        <authorList>
            <consortium name="RefSeq"/>
        </authorList>
    </citation>
    <scope>IDENTIFICATION</scope>
</reference>
<feature type="compositionally biased region" description="Basic residues" evidence="1">
    <location>
        <begin position="190"/>
        <end position="200"/>
    </location>
</feature>
<evidence type="ECO:0000256" key="1">
    <source>
        <dbReference type="SAM" id="MobiDB-lite"/>
    </source>
</evidence>
<evidence type="ECO:0000313" key="3">
    <source>
        <dbReference type="RefSeq" id="XP_014671715.1"/>
    </source>
</evidence>
<dbReference type="Proteomes" id="UP000695022">
    <property type="component" value="Unplaced"/>
</dbReference>
<gene>
    <name evidence="3" type="primary">LOC106812372</name>
</gene>
<accession>A0ABM1EHP4</accession>
<proteinExistence type="predicted"/>
<feature type="compositionally biased region" description="Basic and acidic residues" evidence="1">
    <location>
        <begin position="34"/>
        <end position="70"/>
    </location>
</feature>
<sequence>MIVLSCRLQIQGQEHVDGIVDQESHKPFQVYKQDYVEHPAEQMTEEERKKYEEEIQQQKDLMDSSLKAEEDQSPGSDEGAGAPDTPAPTLSRDRPMSERTPQHAGKSAVVDDDDDIGVRRTQSARTTKKKSSREPVDEGDDVKDKSATMRSTDSGEVSGRSSREGSPTKLGEKEKKKKKKKGFRTPSFLKGKKKDKHKDE</sequence>
<dbReference type="GeneID" id="106812372"/>
<evidence type="ECO:0000313" key="2">
    <source>
        <dbReference type="Proteomes" id="UP000695022"/>
    </source>
</evidence>
<feature type="compositionally biased region" description="Basic and acidic residues" evidence="1">
    <location>
        <begin position="91"/>
        <end position="101"/>
    </location>
</feature>
<organism evidence="2 3">
    <name type="scientific">Priapulus caudatus</name>
    <name type="common">Priapulid worm</name>
    <dbReference type="NCBI Taxonomy" id="37621"/>
    <lineage>
        <taxon>Eukaryota</taxon>
        <taxon>Metazoa</taxon>
        <taxon>Ecdysozoa</taxon>
        <taxon>Scalidophora</taxon>
        <taxon>Priapulida</taxon>
        <taxon>Priapulimorpha</taxon>
        <taxon>Priapulimorphida</taxon>
        <taxon>Priapulidae</taxon>
        <taxon>Priapulus</taxon>
    </lineage>
</organism>
<protein>
    <submittedName>
        <fullName evidence="3">Uncharacterized protein LOC106812372 isoform X2</fullName>
    </submittedName>
</protein>